<organism evidence="1 2">
    <name type="scientific">Pyronema omphalodes (strain CBS 100304)</name>
    <name type="common">Pyronema confluens</name>
    <dbReference type="NCBI Taxonomy" id="1076935"/>
    <lineage>
        <taxon>Eukaryota</taxon>
        <taxon>Fungi</taxon>
        <taxon>Dikarya</taxon>
        <taxon>Ascomycota</taxon>
        <taxon>Pezizomycotina</taxon>
        <taxon>Pezizomycetes</taxon>
        <taxon>Pezizales</taxon>
        <taxon>Pyronemataceae</taxon>
        <taxon>Pyronema</taxon>
    </lineage>
</organism>
<reference evidence="1 2" key="1">
    <citation type="journal article" date="2013" name="PLoS Genet.">
        <title>The genome and development-dependent transcriptomes of Pyronema confluens: a window into fungal evolution.</title>
        <authorList>
            <person name="Traeger S."/>
            <person name="Altegoer F."/>
            <person name="Freitag M."/>
            <person name="Gabaldon T."/>
            <person name="Kempken F."/>
            <person name="Kumar A."/>
            <person name="Marcet-Houben M."/>
            <person name="Poggeler S."/>
            <person name="Stajich J.E."/>
            <person name="Nowrousian M."/>
        </authorList>
    </citation>
    <scope>NUCLEOTIDE SEQUENCE [LARGE SCALE GENOMIC DNA]</scope>
    <source>
        <strain evidence="2">CBS 100304</strain>
        <tissue evidence="1">Vegetative mycelium</tissue>
    </source>
</reference>
<accession>U4LQ36</accession>
<keyword evidence="2" id="KW-1185">Reference proteome</keyword>
<dbReference type="EMBL" id="HF936162">
    <property type="protein sequence ID" value="CCX33689.1"/>
    <property type="molecule type" value="Genomic_DNA"/>
</dbReference>
<gene>
    <name evidence="1" type="ORF">PCON_01627</name>
</gene>
<proteinExistence type="predicted"/>
<evidence type="ECO:0000313" key="1">
    <source>
        <dbReference type="EMBL" id="CCX33689.1"/>
    </source>
</evidence>
<dbReference type="Proteomes" id="UP000018144">
    <property type="component" value="Unassembled WGS sequence"/>
</dbReference>
<protein>
    <submittedName>
        <fullName evidence="1">Uncharacterized protein</fullName>
    </submittedName>
</protein>
<evidence type="ECO:0000313" key="2">
    <source>
        <dbReference type="Proteomes" id="UP000018144"/>
    </source>
</evidence>
<name>U4LQ36_PYROM</name>
<sequence length="50" mass="5907">MSLSMPLLSHFHCTVREKMHKVRCNLFHLPNAIYKQNPNQHDGRSGKIYK</sequence>
<dbReference type="AlphaFoldDB" id="U4LQ36"/>